<dbReference type="PANTHER" id="PTHR10283">
    <property type="entry name" value="SOLUTE CARRIER FAMILY 13 MEMBER"/>
    <property type="match status" value="1"/>
</dbReference>
<evidence type="ECO:0000256" key="2">
    <source>
        <dbReference type="ARBA" id="ARBA00006772"/>
    </source>
</evidence>
<dbReference type="Pfam" id="PF00939">
    <property type="entry name" value="Na_sulph_symp"/>
    <property type="match status" value="1"/>
</dbReference>
<evidence type="ECO:0000313" key="10">
    <source>
        <dbReference type="Proteomes" id="UP000694389"/>
    </source>
</evidence>
<name>A0A8C4DN43_DICLA</name>
<sequence>MRTCTVCVCTLPKNSNICLCVCLCVQEAACAYVIALMAVYWCTEVLPLAVTALLPTILFPVLGIMESKDVCMEYLKDTNMLFVGGLMVAVAVEHWNLHKRIALRVLLLVGVRPAMLMLGFMGVTAFLSMWISNTATTAMMVPIVQAILDQLNGNSDIELLNVSSPGQNGMELEELSDEQEERRKMSKGLLLCVCYAASIGGIATLTGTGPNLVLIGQMSQLFPQNGDVINFASWFAFAFPTMVLMLTLAWFWLQFLYIGCNLRRTWGCGAVQSEKERAAYEVIREEHQRLGPMSYAEISVLALFILMVMLWFTRDPRFVDGWATHVFNAKAEFVTDATVSLFVAVLLFVLPSEPPHFLCFWRSSDTESQVSRGPAPPLLTWQVTQNKMPWNIVLLLGGGFALAKGSEESGLSRWLGAQMTPLHSIPPWAIAVILCLLIATFTECASNVATATLFMPILASMSQSISLNPLYVMIPCTLSASFAFMLPVATPPNAIVFSYGFLKVSDMAKAGVVMNIIGIGCISLAINSWGRVMFDLDSFPSWANASTPV</sequence>
<feature type="transmembrane region" description="Helical" evidence="8">
    <location>
        <begin position="77"/>
        <end position="95"/>
    </location>
</feature>
<evidence type="ECO:0000256" key="8">
    <source>
        <dbReference type="SAM" id="Phobius"/>
    </source>
</evidence>
<dbReference type="GO" id="GO:0017153">
    <property type="term" value="F:sodium:dicarboxylate symporter activity"/>
    <property type="evidence" value="ECO:0007669"/>
    <property type="project" value="TreeGrafter"/>
</dbReference>
<dbReference type="CDD" id="cd01115">
    <property type="entry name" value="SLC13_permease"/>
    <property type="match status" value="1"/>
</dbReference>
<feature type="transmembrane region" description="Helical" evidence="8">
    <location>
        <begin position="425"/>
        <end position="458"/>
    </location>
</feature>
<feature type="transmembrane region" description="Helical" evidence="8">
    <location>
        <begin position="188"/>
        <end position="208"/>
    </location>
</feature>
<keyword evidence="4 8" id="KW-0812">Transmembrane</keyword>
<dbReference type="InterPro" id="IPR031312">
    <property type="entry name" value="Na/sul_symport_CS"/>
</dbReference>
<dbReference type="AlphaFoldDB" id="A0A8C4DN43"/>
<dbReference type="GO" id="GO:0005886">
    <property type="term" value="C:plasma membrane"/>
    <property type="evidence" value="ECO:0007669"/>
    <property type="project" value="TreeGrafter"/>
</dbReference>
<keyword evidence="10" id="KW-1185">Reference proteome</keyword>
<evidence type="ECO:0000313" key="9">
    <source>
        <dbReference type="Ensembl" id="ENSDLAP00005006420.2"/>
    </source>
</evidence>
<dbReference type="Ensembl" id="ENSDLAT00005006926.2">
    <property type="protein sequence ID" value="ENSDLAP00005006420.2"/>
    <property type="gene ID" value="ENSDLAG00005002989.2"/>
</dbReference>
<evidence type="ECO:0000256" key="4">
    <source>
        <dbReference type="ARBA" id="ARBA00022692"/>
    </source>
</evidence>
<evidence type="ECO:0000256" key="7">
    <source>
        <dbReference type="ARBA" id="ARBA00023201"/>
    </source>
</evidence>
<reference evidence="9" key="2">
    <citation type="submission" date="2025-09" db="UniProtKB">
        <authorList>
            <consortium name="Ensembl"/>
        </authorList>
    </citation>
    <scope>IDENTIFICATION</scope>
</reference>
<evidence type="ECO:0000256" key="6">
    <source>
        <dbReference type="ARBA" id="ARBA00023136"/>
    </source>
</evidence>
<feature type="transmembrane region" description="Helical" evidence="8">
    <location>
        <begin position="17"/>
        <end position="39"/>
    </location>
</feature>
<organism evidence="9 10">
    <name type="scientific">Dicentrarchus labrax</name>
    <name type="common">European seabass</name>
    <name type="synonym">Morone labrax</name>
    <dbReference type="NCBI Taxonomy" id="13489"/>
    <lineage>
        <taxon>Eukaryota</taxon>
        <taxon>Metazoa</taxon>
        <taxon>Chordata</taxon>
        <taxon>Craniata</taxon>
        <taxon>Vertebrata</taxon>
        <taxon>Euteleostomi</taxon>
        <taxon>Actinopterygii</taxon>
        <taxon>Neopterygii</taxon>
        <taxon>Teleostei</taxon>
        <taxon>Neoteleostei</taxon>
        <taxon>Acanthomorphata</taxon>
        <taxon>Eupercaria</taxon>
        <taxon>Moronidae</taxon>
        <taxon>Dicentrarchus</taxon>
    </lineage>
</organism>
<dbReference type="PROSITE" id="PS01271">
    <property type="entry name" value="NA_SULFATE"/>
    <property type="match status" value="1"/>
</dbReference>
<dbReference type="GeneTree" id="ENSGT01030000234550"/>
<dbReference type="GO" id="GO:0015137">
    <property type="term" value="F:citrate transmembrane transporter activity"/>
    <property type="evidence" value="ECO:0007669"/>
    <property type="project" value="TreeGrafter"/>
</dbReference>
<evidence type="ECO:0000256" key="1">
    <source>
        <dbReference type="ARBA" id="ARBA00004141"/>
    </source>
</evidence>
<keyword evidence="7" id="KW-0739">Sodium transport</keyword>
<keyword evidence="3" id="KW-0813">Transport</keyword>
<protein>
    <submittedName>
        <fullName evidence="9">Solute carrier family 13 member 5a</fullName>
    </submittedName>
</protein>
<feature type="transmembrane region" description="Helical" evidence="8">
    <location>
        <begin position="45"/>
        <end position="65"/>
    </location>
</feature>
<keyword evidence="5 8" id="KW-1133">Transmembrane helix</keyword>
<dbReference type="GO" id="GO:0015741">
    <property type="term" value="P:fumarate transport"/>
    <property type="evidence" value="ECO:0007669"/>
    <property type="project" value="TreeGrafter"/>
</dbReference>
<dbReference type="InterPro" id="IPR001898">
    <property type="entry name" value="SLC13A/DASS"/>
</dbReference>
<accession>A0A8C4DN43</accession>
<evidence type="ECO:0000256" key="3">
    <source>
        <dbReference type="ARBA" id="ARBA00022448"/>
    </source>
</evidence>
<proteinExistence type="inferred from homology"/>
<dbReference type="GO" id="GO:0015141">
    <property type="term" value="F:succinate transmembrane transporter activity"/>
    <property type="evidence" value="ECO:0007669"/>
    <property type="project" value="TreeGrafter"/>
</dbReference>
<keyword evidence="6 8" id="KW-0472">Membrane</keyword>
<dbReference type="PANTHER" id="PTHR10283:SF134">
    <property type="entry name" value="SOLUTE CARRIER FAMILY 13 MEMBER 5A"/>
    <property type="match status" value="1"/>
</dbReference>
<feature type="transmembrane region" description="Helical" evidence="8">
    <location>
        <begin position="333"/>
        <end position="350"/>
    </location>
</feature>
<evidence type="ECO:0000256" key="5">
    <source>
        <dbReference type="ARBA" id="ARBA00022989"/>
    </source>
</evidence>
<feature type="transmembrane region" description="Helical" evidence="8">
    <location>
        <begin position="294"/>
        <end position="313"/>
    </location>
</feature>
<comment type="subcellular location">
    <subcellularLocation>
        <location evidence="1">Membrane</location>
        <topology evidence="1">Multi-pass membrane protein</topology>
    </subcellularLocation>
</comment>
<keyword evidence="7" id="KW-0406">Ion transport</keyword>
<keyword evidence="7" id="KW-0915">Sodium</keyword>
<dbReference type="Proteomes" id="UP000694389">
    <property type="component" value="Unassembled WGS sequence"/>
</dbReference>
<reference evidence="9" key="1">
    <citation type="submission" date="2025-08" db="UniProtKB">
        <authorList>
            <consortium name="Ensembl"/>
        </authorList>
    </citation>
    <scope>IDENTIFICATION</scope>
</reference>
<gene>
    <name evidence="9" type="primary">slc13a5a</name>
</gene>
<feature type="transmembrane region" description="Helical" evidence="8">
    <location>
        <begin position="228"/>
        <end position="253"/>
    </location>
</feature>
<feature type="transmembrane region" description="Helical" evidence="8">
    <location>
        <begin position="101"/>
        <end position="131"/>
    </location>
</feature>
<dbReference type="GO" id="GO:0015729">
    <property type="term" value="P:oxaloacetate transport"/>
    <property type="evidence" value="ECO:0007669"/>
    <property type="project" value="TreeGrafter"/>
</dbReference>
<feature type="transmembrane region" description="Helical" evidence="8">
    <location>
        <begin position="510"/>
        <end position="529"/>
    </location>
</feature>
<comment type="similarity">
    <text evidence="2">Belongs to the SLC13A/DASS transporter (TC 2.A.47) family. NADC subfamily.</text>
</comment>